<dbReference type="RefSeq" id="WP_307490831.1">
    <property type="nucleotide sequence ID" value="NZ_JAUSVB010000002.1"/>
</dbReference>
<keyword evidence="3" id="KW-1185">Reference proteome</keyword>
<organism evidence="2 3">
    <name type="scientific">Cellulomonas humilata</name>
    <dbReference type="NCBI Taxonomy" id="144055"/>
    <lineage>
        <taxon>Bacteria</taxon>
        <taxon>Bacillati</taxon>
        <taxon>Actinomycetota</taxon>
        <taxon>Actinomycetes</taxon>
        <taxon>Micrococcales</taxon>
        <taxon>Cellulomonadaceae</taxon>
        <taxon>Cellulomonas</taxon>
    </lineage>
</organism>
<evidence type="ECO:0000313" key="2">
    <source>
        <dbReference type="EMBL" id="MDQ0373005.1"/>
    </source>
</evidence>
<evidence type="ECO:0000259" key="1">
    <source>
        <dbReference type="Pfam" id="PF00144"/>
    </source>
</evidence>
<dbReference type="PANTHER" id="PTHR43319:SF3">
    <property type="entry name" value="BETA-LACTAMASE-RELATED DOMAIN-CONTAINING PROTEIN"/>
    <property type="match status" value="1"/>
</dbReference>
<proteinExistence type="predicted"/>
<sequence>MTSTPVQGSAEERFSALRDTFQQRLDTGAELGASLAVVERGTLVLDLWGGWADEARTTPWTADTLTNVWSISKTMTSLTALVLVDRGLLDPDERVGTYWPEFKAAGKEGVLVRHILQHTSGVSGWDQPVTGEDILDVPTATARLAAQAPWWPPGTLSGYHLLDYGHLVGELVLRVTGRTLGEYFRAEIAEPLGADFWLGLPESQDGRVSNVVPPPPSQLDLSLLPPEAPARRTLGGPGLDASITWTRAWRAAGIGGAGGHGNARSVARAQSVLTNGGGGLLSPETVDLVFAQHTDNVDLVLGLPLRFGLGYAVSNPASTPYIPEGRVAFWGGWGGSIVVNDVDRGLTFAYVMNRMSPGILGSPRSDAYLQALYGSLDGLDT</sequence>
<evidence type="ECO:0000313" key="3">
    <source>
        <dbReference type="Proteomes" id="UP001239626"/>
    </source>
</evidence>
<dbReference type="InterPro" id="IPR012338">
    <property type="entry name" value="Beta-lactam/transpept-like"/>
</dbReference>
<name>A0ABU0ECL4_9CELL</name>
<protein>
    <submittedName>
        <fullName evidence="2">CubicO group peptidase (Beta-lactamase class C family)</fullName>
    </submittedName>
</protein>
<dbReference type="PANTHER" id="PTHR43319">
    <property type="entry name" value="BETA-LACTAMASE-RELATED"/>
    <property type="match status" value="1"/>
</dbReference>
<dbReference type="InterPro" id="IPR052907">
    <property type="entry name" value="Beta-lactamase/esterase"/>
</dbReference>
<gene>
    <name evidence="2" type="ORF">J2X26_001316</name>
</gene>
<dbReference type="Pfam" id="PF00144">
    <property type="entry name" value="Beta-lactamase"/>
    <property type="match status" value="1"/>
</dbReference>
<feature type="domain" description="Beta-lactamase-related" evidence="1">
    <location>
        <begin position="17"/>
        <end position="358"/>
    </location>
</feature>
<comment type="caution">
    <text evidence="2">The sequence shown here is derived from an EMBL/GenBank/DDBJ whole genome shotgun (WGS) entry which is preliminary data.</text>
</comment>
<reference evidence="2 3" key="1">
    <citation type="submission" date="2023-07" db="EMBL/GenBank/DDBJ databases">
        <title>Sorghum-associated microbial communities from plants grown in Nebraska, USA.</title>
        <authorList>
            <person name="Schachtman D."/>
        </authorList>
    </citation>
    <scope>NUCLEOTIDE SEQUENCE [LARGE SCALE GENOMIC DNA]</scope>
    <source>
        <strain evidence="2 3">BE332</strain>
    </source>
</reference>
<dbReference type="Proteomes" id="UP001239626">
    <property type="component" value="Unassembled WGS sequence"/>
</dbReference>
<dbReference type="EMBL" id="JAUSVB010000002">
    <property type="protein sequence ID" value="MDQ0373005.1"/>
    <property type="molecule type" value="Genomic_DNA"/>
</dbReference>
<dbReference type="SUPFAM" id="SSF56601">
    <property type="entry name" value="beta-lactamase/transpeptidase-like"/>
    <property type="match status" value="1"/>
</dbReference>
<dbReference type="InterPro" id="IPR001466">
    <property type="entry name" value="Beta-lactam-related"/>
</dbReference>
<dbReference type="Gene3D" id="3.40.710.10">
    <property type="entry name" value="DD-peptidase/beta-lactamase superfamily"/>
    <property type="match status" value="1"/>
</dbReference>
<accession>A0ABU0ECL4</accession>